<proteinExistence type="predicted"/>
<name>A0A0J0XPM4_9TREE</name>
<dbReference type="GeneID" id="28987214"/>
<evidence type="ECO:0000256" key="1">
    <source>
        <dbReference type="SAM" id="MobiDB-lite"/>
    </source>
</evidence>
<evidence type="ECO:0000313" key="3">
    <source>
        <dbReference type="EMBL" id="KLT43017.1"/>
    </source>
</evidence>
<dbReference type="RefSeq" id="XP_018279508.1">
    <property type="nucleotide sequence ID" value="XM_018426611.1"/>
</dbReference>
<accession>A0A0J0XPM4</accession>
<feature type="compositionally biased region" description="Low complexity" evidence="1">
    <location>
        <begin position="20"/>
        <end position="31"/>
    </location>
</feature>
<dbReference type="Proteomes" id="UP000053611">
    <property type="component" value="Unassembled WGS sequence"/>
</dbReference>
<reference evidence="3 4" key="1">
    <citation type="submission" date="2015-03" db="EMBL/GenBank/DDBJ databases">
        <title>Genomics and transcriptomics of the oil-accumulating basidiomycete yeast T. oleaginosus allow insights into substrate utilization and the diverse evolutionary trajectories of mating systems in fungi.</title>
        <authorList>
            <consortium name="DOE Joint Genome Institute"/>
            <person name="Kourist R."/>
            <person name="Kracht O."/>
            <person name="Bracharz F."/>
            <person name="Lipzen A."/>
            <person name="Nolan M."/>
            <person name="Ohm R."/>
            <person name="Grigoriev I."/>
            <person name="Sun S."/>
            <person name="Heitman J."/>
            <person name="Bruck T."/>
            <person name="Nowrousian M."/>
        </authorList>
    </citation>
    <scope>NUCLEOTIDE SEQUENCE [LARGE SCALE GENOMIC DNA]</scope>
    <source>
        <strain evidence="3 4">IBC0246</strain>
    </source>
</reference>
<dbReference type="AlphaFoldDB" id="A0A0J0XPM4"/>
<gene>
    <name evidence="3" type="ORF">CC85DRAFT_327715</name>
</gene>
<feature type="chain" id="PRO_5005245569" description="Granulins domain-containing protein" evidence="2">
    <location>
        <begin position="17"/>
        <end position="118"/>
    </location>
</feature>
<dbReference type="EMBL" id="KQ087199">
    <property type="protein sequence ID" value="KLT43017.1"/>
    <property type="molecule type" value="Genomic_DNA"/>
</dbReference>
<protein>
    <recommendedName>
        <fullName evidence="5">Granulins domain-containing protein</fullName>
    </recommendedName>
</protein>
<evidence type="ECO:0000256" key="2">
    <source>
        <dbReference type="SAM" id="SignalP"/>
    </source>
</evidence>
<organism evidence="3 4">
    <name type="scientific">Cutaneotrichosporon oleaginosum</name>
    <dbReference type="NCBI Taxonomy" id="879819"/>
    <lineage>
        <taxon>Eukaryota</taxon>
        <taxon>Fungi</taxon>
        <taxon>Dikarya</taxon>
        <taxon>Basidiomycota</taxon>
        <taxon>Agaricomycotina</taxon>
        <taxon>Tremellomycetes</taxon>
        <taxon>Trichosporonales</taxon>
        <taxon>Trichosporonaceae</taxon>
        <taxon>Cutaneotrichosporon</taxon>
    </lineage>
</organism>
<keyword evidence="2" id="KW-0732">Signal</keyword>
<keyword evidence="4" id="KW-1185">Reference proteome</keyword>
<feature type="signal peptide" evidence="2">
    <location>
        <begin position="1"/>
        <end position="16"/>
    </location>
</feature>
<evidence type="ECO:0000313" key="4">
    <source>
        <dbReference type="Proteomes" id="UP000053611"/>
    </source>
</evidence>
<feature type="region of interest" description="Disordered" evidence="1">
    <location>
        <begin position="20"/>
        <end position="44"/>
    </location>
</feature>
<evidence type="ECO:0008006" key="5">
    <source>
        <dbReference type="Google" id="ProtNLM"/>
    </source>
</evidence>
<sequence length="118" mass="12387">MKLLASVLALLSLAAASPLPNADADAAPSPLTGNPRPTTPFDSPQLPKPTKAYCRPVVCVRAPCLDSCCPSGKRSCPMGWYCTKSGGGSERCCPPNMYCPPDGPPRPCDREECGGVYM</sequence>